<dbReference type="SUPFAM" id="SSF46785">
    <property type="entry name" value="Winged helix' DNA-binding domain"/>
    <property type="match status" value="1"/>
</dbReference>
<reference evidence="2" key="1">
    <citation type="submission" date="2016-10" db="EMBL/GenBank/DDBJ databases">
        <authorList>
            <person name="Varghese N."/>
            <person name="Submissions S."/>
        </authorList>
    </citation>
    <scope>NUCLEOTIDE SEQUENCE [LARGE SCALE GENOMIC DNA]</scope>
    <source>
        <strain evidence="2">DC30,IBRC 10041,KCTC 4046</strain>
    </source>
</reference>
<proteinExistence type="predicted"/>
<dbReference type="InterPro" id="IPR036390">
    <property type="entry name" value="WH_DNA-bd_sf"/>
</dbReference>
<accession>A0A1H3E132</accession>
<evidence type="ECO:0000313" key="1">
    <source>
        <dbReference type="EMBL" id="SDX72376.1"/>
    </source>
</evidence>
<protein>
    <recommendedName>
        <fullName evidence="3">Sugar-specific transcriptional regulator TrmB</fullName>
    </recommendedName>
</protein>
<dbReference type="InterPro" id="IPR036388">
    <property type="entry name" value="WH-like_DNA-bd_sf"/>
</dbReference>
<dbReference type="EMBL" id="FNPC01000001">
    <property type="protein sequence ID" value="SDX72376.1"/>
    <property type="molecule type" value="Genomic_DNA"/>
</dbReference>
<gene>
    <name evidence="1" type="ORF">SAMN05216564_101239</name>
</gene>
<organism evidence="1 2">
    <name type="scientific">Halopenitus persicus</name>
    <dbReference type="NCBI Taxonomy" id="1048396"/>
    <lineage>
        <taxon>Archaea</taxon>
        <taxon>Methanobacteriati</taxon>
        <taxon>Methanobacteriota</taxon>
        <taxon>Stenosarchaea group</taxon>
        <taxon>Halobacteria</taxon>
        <taxon>Halobacteriales</taxon>
        <taxon>Haloferacaceae</taxon>
        <taxon>Halopenitus</taxon>
    </lineage>
</organism>
<evidence type="ECO:0008006" key="3">
    <source>
        <dbReference type="Google" id="ProtNLM"/>
    </source>
</evidence>
<sequence length="88" mass="9822">MGDLLSSKELEQVMIETDAGTGSALSLPPELQSPRAKLVYLYLTTNRRATVGEMAESLGMKKISLYGILKTLRNEEFIQQQGEEYRLA</sequence>
<name>A0A1H3E132_9EURY</name>
<dbReference type="Proteomes" id="UP000199079">
    <property type="component" value="Unassembled WGS sequence"/>
</dbReference>
<evidence type="ECO:0000313" key="2">
    <source>
        <dbReference type="Proteomes" id="UP000199079"/>
    </source>
</evidence>
<keyword evidence="2" id="KW-1185">Reference proteome</keyword>
<dbReference type="Gene3D" id="1.10.10.10">
    <property type="entry name" value="Winged helix-like DNA-binding domain superfamily/Winged helix DNA-binding domain"/>
    <property type="match status" value="1"/>
</dbReference>
<dbReference type="AlphaFoldDB" id="A0A1H3E132"/>